<dbReference type="Pfam" id="PF20586">
    <property type="entry name" value="DUF6788"/>
    <property type="match status" value="1"/>
</dbReference>
<name>A0A0F8Z7K8_9ZZZZ</name>
<accession>A0A0F8Z7K8</accession>
<comment type="caution">
    <text evidence="3">The sequence shown here is derived from an EMBL/GenBank/DDBJ whole genome shotgun (WGS) entry which is preliminary data.</text>
</comment>
<dbReference type="InterPro" id="IPR046738">
    <property type="entry name" value="DUF6788"/>
</dbReference>
<dbReference type="EMBL" id="LAZR01052878">
    <property type="protein sequence ID" value="KKK81980.1"/>
    <property type="molecule type" value="Genomic_DNA"/>
</dbReference>
<evidence type="ECO:0000256" key="1">
    <source>
        <dbReference type="SAM" id="Coils"/>
    </source>
</evidence>
<proteinExistence type="predicted"/>
<organism evidence="3">
    <name type="scientific">marine sediment metagenome</name>
    <dbReference type="NCBI Taxonomy" id="412755"/>
    <lineage>
        <taxon>unclassified sequences</taxon>
        <taxon>metagenomes</taxon>
        <taxon>ecological metagenomes</taxon>
    </lineage>
</organism>
<protein>
    <recommendedName>
        <fullName evidence="2">DUF6788 domain-containing protein</fullName>
    </recommendedName>
</protein>
<gene>
    <name evidence="3" type="ORF">LCGC14_2807980</name>
</gene>
<sequence length="101" mass="11731">MDLQEEKMRFVEKIQSLDNVIRGSIYEMKRYCGKPNCICAKAKKPHRSLALSFSYKGKTKLIPIKKEQIPGIKARMNDYKELKAAIDELTRINAELLRSEQ</sequence>
<keyword evidence="1" id="KW-0175">Coiled coil</keyword>
<dbReference type="AlphaFoldDB" id="A0A0F8Z7K8"/>
<reference evidence="3" key="1">
    <citation type="journal article" date="2015" name="Nature">
        <title>Complex archaea that bridge the gap between prokaryotes and eukaryotes.</title>
        <authorList>
            <person name="Spang A."/>
            <person name="Saw J.H."/>
            <person name="Jorgensen S.L."/>
            <person name="Zaremba-Niedzwiedzka K."/>
            <person name="Martijn J."/>
            <person name="Lind A.E."/>
            <person name="van Eijk R."/>
            <person name="Schleper C."/>
            <person name="Guy L."/>
            <person name="Ettema T.J."/>
        </authorList>
    </citation>
    <scope>NUCLEOTIDE SEQUENCE</scope>
</reference>
<feature type="domain" description="DUF6788" evidence="2">
    <location>
        <begin position="2"/>
        <end position="72"/>
    </location>
</feature>
<feature type="coiled-coil region" evidence="1">
    <location>
        <begin position="72"/>
        <end position="99"/>
    </location>
</feature>
<evidence type="ECO:0000259" key="2">
    <source>
        <dbReference type="Pfam" id="PF20586"/>
    </source>
</evidence>
<evidence type="ECO:0000313" key="3">
    <source>
        <dbReference type="EMBL" id="KKK81980.1"/>
    </source>
</evidence>